<dbReference type="RefSeq" id="WP_115570209.1">
    <property type="nucleotide sequence ID" value="NZ_NXLT01000001.1"/>
</dbReference>
<dbReference type="PANTHER" id="PTHR30258">
    <property type="entry name" value="TYPE II SECRETION SYSTEM PROTEIN GSPE-RELATED"/>
    <property type="match status" value="1"/>
</dbReference>
<dbReference type="InterPro" id="IPR003593">
    <property type="entry name" value="AAA+_ATPase"/>
</dbReference>
<feature type="domain" description="Bacterial type II secretion system protein E" evidence="4">
    <location>
        <begin position="318"/>
        <end position="332"/>
    </location>
</feature>
<dbReference type="GO" id="GO:0005524">
    <property type="term" value="F:ATP binding"/>
    <property type="evidence" value="ECO:0007669"/>
    <property type="project" value="UniProtKB-KW"/>
</dbReference>
<dbReference type="AlphaFoldDB" id="A0A3D8IT89"/>
<comment type="similarity">
    <text evidence="1">Belongs to the GSP E family.</text>
</comment>
<dbReference type="PROSITE" id="PS00662">
    <property type="entry name" value="T2SP_E"/>
    <property type="match status" value="1"/>
</dbReference>
<keyword evidence="3" id="KW-0067">ATP-binding</keyword>
<evidence type="ECO:0000256" key="3">
    <source>
        <dbReference type="ARBA" id="ARBA00022840"/>
    </source>
</evidence>
<gene>
    <name evidence="5" type="ORF">CQA54_00025</name>
</gene>
<dbReference type="PANTHER" id="PTHR30258:SF2">
    <property type="entry name" value="COMG OPERON PROTEIN 1"/>
    <property type="match status" value="1"/>
</dbReference>
<dbReference type="Proteomes" id="UP000256514">
    <property type="component" value="Unassembled WGS sequence"/>
</dbReference>
<keyword evidence="2" id="KW-0547">Nucleotide-binding</keyword>
<proteinExistence type="inferred from homology"/>
<evidence type="ECO:0000256" key="2">
    <source>
        <dbReference type="ARBA" id="ARBA00022741"/>
    </source>
</evidence>
<dbReference type="SMART" id="SM00382">
    <property type="entry name" value="AAA"/>
    <property type="match status" value="1"/>
</dbReference>
<dbReference type="InterPro" id="IPR027417">
    <property type="entry name" value="P-loop_NTPase"/>
</dbReference>
<sequence>MNHSTNIHILESLDHKALSALPFSLIQKLHCFAFSIDSTHIHIATDPDNPPNMELVSFHIHKQYPHLTLECYPIQDFLLFYQKAFTNAKFNALTQDLLAKLMLVSTGTANPHIQENDINTLLDFLLEYGIQHQSSDIHIESNATEASIRYRIDGILHKSFEIPLHIFEVISTRLKLECKLDISEKRKSLDGRFSRDFAQGSFDFRFSSMPALEGESLVLRILQKGAKSHTLQSLGFLPQALHLINQEITKSSGMILLVGPTGCGKSTTLYAMIESIKDHTKKILTLEDPIEYRVDDIIQVLINPQYDFTFEKALRGCLRQDPDVLMIGEIRDHQTLDLALQASLTGHLIFATLHANDTLSAFDRILALGGKPQILATNLSMIIAQRLARKLCTHCKYSVPHGFYDTFKDGIYKDFLTSLCLQTPLYRAKGCVYCDNSGFSGRILLSEILQNPRNISNLSKELLATHLTPMQTHITEVLTQGMCSLEEVYRVWG</sequence>
<dbReference type="Pfam" id="PF00437">
    <property type="entry name" value="T2SSE"/>
    <property type="match status" value="1"/>
</dbReference>
<evidence type="ECO:0000313" key="5">
    <source>
        <dbReference type="EMBL" id="RDU68243.1"/>
    </source>
</evidence>
<dbReference type="Gene3D" id="3.40.50.300">
    <property type="entry name" value="P-loop containing nucleotide triphosphate hydrolases"/>
    <property type="match status" value="1"/>
</dbReference>
<dbReference type="OrthoDB" id="9805147at2"/>
<dbReference type="GO" id="GO:0005886">
    <property type="term" value="C:plasma membrane"/>
    <property type="evidence" value="ECO:0007669"/>
    <property type="project" value="TreeGrafter"/>
</dbReference>
<evidence type="ECO:0000313" key="6">
    <source>
        <dbReference type="Proteomes" id="UP000256514"/>
    </source>
</evidence>
<keyword evidence="6" id="KW-1185">Reference proteome</keyword>
<evidence type="ECO:0000256" key="1">
    <source>
        <dbReference type="ARBA" id="ARBA00006611"/>
    </source>
</evidence>
<organism evidence="5 6">
    <name type="scientific">Helicobacter equorum</name>
    <dbReference type="NCBI Taxonomy" id="361872"/>
    <lineage>
        <taxon>Bacteria</taxon>
        <taxon>Pseudomonadati</taxon>
        <taxon>Campylobacterota</taxon>
        <taxon>Epsilonproteobacteria</taxon>
        <taxon>Campylobacterales</taxon>
        <taxon>Helicobacteraceae</taxon>
        <taxon>Helicobacter</taxon>
    </lineage>
</organism>
<comment type="caution">
    <text evidence="5">The sequence shown here is derived from an EMBL/GenBank/DDBJ whole genome shotgun (WGS) entry which is preliminary data.</text>
</comment>
<dbReference type="EMBL" id="NXLT01000001">
    <property type="protein sequence ID" value="RDU68243.1"/>
    <property type="molecule type" value="Genomic_DNA"/>
</dbReference>
<evidence type="ECO:0000259" key="4">
    <source>
        <dbReference type="PROSITE" id="PS00662"/>
    </source>
</evidence>
<dbReference type="InterPro" id="IPR001482">
    <property type="entry name" value="T2SS/T4SS_dom"/>
</dbReference>
<reference evidence="5 6" key="1">
    <citation type="submission" date="2018-04" db="EMBL/GenBank/DDBJ databases">
        <title>Novel Campyloabacter and Helicobacter Species and Strains.</title>
        <authorList>
            <person name="Mannion A.J."/>
            <person name="Shen Z."/>
            <person name="Fox J.G."/>
        </authorList>
    </citation>
    <scope>NUCLEOTIDE SEQUENCE [LARGE SCALE GENOMIC DNA]</scope>
    <source>
        <strain evidence="5 6">MIT 12-6600</strain>
    </source>
</reference>
<dbReference type="GO" id="GO:0016887">
    <property type="term" value="F:ATP hydrolysis activity"/>
    <property type="evidence" value="ECO:0007669"/>
    <property type="project" value="TreeGrafter"/>
</dbReference>
<dbReference type="Gene3D" id="3.30.450.90">
    <property type="match status" value="1"/>
</dbReference>
<dbReference type="SUPFAM" id="SSF52540">
    <property type="entry name" value="P-loop containing nucleoside triphosphate hydrolases"/>
    <property type="match status" value="1"/>
</dbReference>
<accession>A0A3D8IT89</accession>
<protein>
    <submittedName>
        <fullName evidence="5">Type II/IV secretion system protein</fullName>
    </submittedName>
</protein>
<name>A0A3D8IT89_9HELI</name>
<dbReference type="CDD" id="cd01129">
    <property type="entry name" value="PulE-GspE-like"/>
    <property type="match status" value="1"/>
</dbReference>